<gene>
    <name evidence="2" type="ORF">ACFOSH_24680</name>
</gene>
<proteinExistence type="predicted"/>
<reference evidence="3" key="1">
    <citation type="journal article" date="2019" name="Int. J. Syst. Evol. Microbiol.">
        <title>The Global Catalogue of Microorganisms (GCM) 10K type strain sequencing project: providing services to taxonomists for standard genome sequencing and annotation.</title>
        <authorList>
            <consortium name="The Broad Institute Genomics Platform"/>
            <consortium name="The Broad Institute Genome Sequencing Center for Infectious Disease"/>
            <person name="Wu L."/>
            <person name="Ma J."/>
        </authorList>
    </citation>
    <scope>NUCLEOTIDE SEQUENCE [LARGE SCALE GENOMIC DNA]</scope>
    <source>
        <strain evidence="3">CGMCC 4.7676</strain>
    </source>
</reference>
<keyword evidence="3" id="KW-1185">Reference proteome</keyword>
<comment type="caution">
    <text evidence="2">The sequence shown here is derived from an EMBL/GenBank/DDBJ whole genome shotgun (WGS) entry which is preliminary data.</text>
</comment>
<evidence type="ECO:0000313" key="3">
    <source>
        <dbReference type="Proteomes" id="UP001595645"/>
    </source>
</evidence>
<dbReference type="RefSeq" id="WP_378241414.1">
    <property type="nucleotide sequence ID" value="NZ_JBHRWK010000038.1"/>
</dbReference>
<feature type="compositionally biased region" description="Basic and acidic residues" evidence="1">
    <location>
        <begin position="487"/>
        <end position="506"/>
    </location>
</feature>
<name>A0ABV7P0W8_9PSEU</name>
<accession>A0ABV7P0W8</accession>
<evidence type="ECO:0000313" key="2">
    <source>
        <dbReference type="EMBL" id="MFC3452644.1"/>
    </source>
</evidence>
<dbReference type="Proteomes" id="UP001595645">
    <property type="component" value="Unassembled WGS sequence"/>
</dbReference>
<dbReference type="EMBL" id="JBHRWK010000038">
    <property type="protein sequence ID" value="MFC3452644.1"/>
    <property type="molecule type" value="Genomic_DNA"/>
</dbReference>
<feature type="region of interest" description="Disordered" evidence="1">
    <location>
        <begin position="432"/>
        <end position="473"/>
    </location>
</feature>
<feature type="region of interest" description="Disordered" evidence="1">
    <location>
        <begin position="386"/>
        <end position="417"/>
    </location>
</feature>
<feature type="compositionally biased region" description="Pro residues" evidence="1">
    <location>
        <begin position="408"/>
        <end position="417"/>
    </location>
</feature>
<protein>
    <submittedName>
        <fullName evidence="2">Uncharacterized protein</fullName>
    </submittedName>
</protein>
<feature type="region of interest" description="Disordered" evidence="1">
    <location>
        <begin position="487"/>
        <end position="518"/>
    </location>
</feature>
<evidence type="ECO:0000256" key="1">
    <source>
        <dbReference type="SAM" id="MobiDB-lite"/>
    </source>
</evidence>
<organism evidence="2 3">
    <name type="scientific">Amycolatopsis speibonae</name>
    <dbReference type="NCBI Taxonomy" id="1450224"/>
    <lineage>
        <taxon>Bacteria</taxon>
        <taxon>Bacillati</taxon>
        <taxon>Actinomycetota</taxon>
        <taxon>Actinomycetes</taxon>
        <taxon>Pseudonocardiales</taxon>
        <taxon>Pseudonocardiaceae</taxon>
        <taxon>Amycolatopsis</taxon>
    </lineage>
</organism>
<sequence length="821" mass="86121">MNHKPAEQAAGDLVVEWYGRHLLVRRHDEGNTFIGSFGWPEPVPAQVFVLVSPEAARDPSAVTVLPSLLYRKLVAGDNASVRIGLPGLGKDPLVPQALADVLSKDVLAPDGAFATTPGAALFAGYGTGGTGWTRFRPGRTSSPGGQRHPVPEWEDALPETPVTAAGVTAEPIPAGIVVRRAQGRPATPTDPAFGIPVDLAAARIVIGGDKDVPEPAAAAALVAKLPQVTTQLVVLAPAAGTHSWLSAYARSLGRDVVVVGSVGFVQPFVTKLKQRVDGFQEILQAAEPPPGWQRRDHSGYRLGAVMADVVPSGVVLRMGIADPATRRQPFAPDTWTLYLGTPGSPIEPDVLYAAESLLGSVSPETRRCARLQLLGVLDDRAREIFDRTPDDANAEIKVQPTAGAEPSRPAPPASPVPVMPRALMVSAAPVATVSGSPGAVPASPPETTASLPAEVEQPPTGVGHQASEPSRWQAMPPRPAVLAEAAVERDRVSETGSRVETDRGNADDDVLASPFDGNAPVAVSEPMVATVESGASVRSGKPLAIADRASTGAEQMRFTAAAGDIYSEALATVNAALATWPSMRQEDTAGVKADYVAVCLYLGRGLGNSSELNAAVRGGNDGAVDGYVHCLASGLRRLPTHRRAVLRQGAAAQSPERTVDPGKVLTEPGFLSGCTDLDVAVPGADLDVLIWPASARRTSELKIGQSVNEVVFFAGARFKALAIRTAEQAVEAEDGNLAVPRTAALFRELAPNESVPSTGELDELDLAVLAKLDRALERRRRGSLRLVDEPETRDRLTTSLLEWHEDMVVTASAARTATLAS</sequence>
<dbReference type="Gene3D" id="3.90.176.10">
    <property type="entry name" value="Toxin ADP-ribosyltransferase, Chain A, domain 1"/>
    <property type="match status" value="1"/>
</dbReference>